<reference evidence="3 5" key="2">
    <citation type="submission" date="2018-06" db="EMBL/GenBank/DDBJ databases">
        <authorList>
            <consortium name="Pathogen Informatics"/>
            <person name="Doyle S."/>
        </authorList>
    </citation>
    <scope>NUCLEOTIDE SEQUENCE [LARGE SCALE GENOMIC DNA]</scope>
    <source>
        <strain evidence="3 5">NCTC12376</strain>
    </source>
</reference>
<dbReference type="EMBL" id="UGOW01000001">
    <property type="protein sequence ID" value="STY17815.1"/>
    <property type="molecule type" value="Genomic_DNA"/>
</dbReference>
<dbReference type="Proteomes" id="UP000254230">
    <property type="component" value="Unassembled WGS sequence"/>
</dbReference>
<evidence type="ECO:0000313" key="4">
    <source>
        <dbReference type="Proteomes" id="UP000054639"/>
    </source>
</evidence>
<dbReference type="EMBL" id="LNYR01000012">
    <property type="protein sequence ID" value="KTD50939.1"/>
    <property type="molecule type" value="Genomic_DNA"/>
</dbReference>
<accession>A0A378KTB0</accession>
<evidence type="ECO:0008006" key="6">
    <source>
        <dbReference type="Google" id="ProtNLM"/>
    </source>
</evidence>
<protein>
    <recommendedName>
        <fullName evidence="6">Transmembrane protein</fullName>
    </recommendedName>
</protein>
<keyword evidence="1" id="KW-0812">Transmembrane</keyword>
<feature type="transmembrane region" description="Helical" evidence="1">
    <location>
        <begin position="206"/>
        <end position="233"/>
    </location>
</feature>
<sequence>MNSLTTAWQSYNKCRSKLWWPLSFLLLTPLAALIVFGVLIPLSLESIGFITFKYPVLNFIYLTLAGTLVFFTLFPLLDGLYKAIFSYLDGEEIDENSGFKDLYNSANTGIGLFVMMVLIALVNAIGIYIKFLKLPIILITYPCIIFTPLLTVTNNAAPYFAWRESIKLAFGNWRLTLKIYFVRILTLASLMAPIFIMMWSAHLPRAFFLLVVFLAPIVLVYNLIKIFPFYFFYPAYEYKHTLN</sequence>
<dbReference type="RefSeq" id="WP_058473352.1">
    <property type="nucleotide sequence ID" value="NZ_CAAAIL010000005.1"/>
</dbReference>
<feature type="transmembrane region" description="Helical" evidence="1">
    <location>
        <begin position="110"/>
        <end position="129"/>
    </location>
</feature>
<evidence type="ECO:0000256" key="1">
    <source>
        <dbReference type="SAM" id="Phobius"/>
    </source>
</evidence>
<gene>
    <name evidence="2" type="ORF">Lqua_1166</name>
    <name evidence="3" type="ORF">NCTC12376_01630</name>
</gene>
<dbReference type="OrthoDB" id="5653440at2"/>
<dbReference type="AlphaFoldDB" id="A0A378KTB0"/>
<keyword evidence="1" id="KW-1133">Transmembrane helix</keyword>
<reference evidence="2 4" key="1">
    <citation type="submission" date="2015-11" db="EMBL/GenBank/DDBJ databases">
        <title>Genomic analysis of 38 Legionella species identifies large and diverse effector repertoires.</title>
        <authorList>
            <person name="Burstein D."/>
            <person name="Amaro F."/>
            <person name="Zusman T."/>
            <person name="Lifshitz Z."/>
            <person name="Cohen O."/>
            <person name="Gilbert J.A."/>
            <person name="Pupko T."/>
            <person name="Shuman H.A."/>
            <person name="Segal G."/>
        </authorList>
    </citation>
    <scope>NUCLEOTIDE SEQUENCE [LARGE SCALE GENOMIC DNA]</scope>
    <source>
        <strain evidence="2 4">ATCC 49507</strain>
    </source>
</reference>
<evidence type="ECO:0000313" key="2">
    <source>
        <dbReference type="EMBL" id="KTD50939.1"/>
    </source>
</evidence>
<keyword evidence="1" id="KW-0472">Membrane</keyword>
<proteinExistence type="predicted"/>
<name>A0A378KTB0_9GAMM</name>
<feature type="transmembrane region" description="Helical" evidence="1">
    <location>
        <begin position="20"/>
        <end position="44"/>
    </location>
</feature>
<feature type="transmembrane region" description="Helical" evidence="1">
    <location>
        <begin position="56"/>
        <end position="77"/>
    </location>
</feature>
<dbReference type="Proteomes" id="UP000054639">
    <property type="component" value="Unassembled WGS sequence"/>
</dbReference>
<evidence type="ECO:0000313" key="3">
    <source>
        <dbReference type="EMBL" id="STY17815.1"/>
    </source>
</evidence>
<evidence type="ECO:0000313" key="5">
    <source>
        <dbReference type="Proteomes" id="UP000254230"/>
    </source>
</evidence>
<keyword evidence="4" id="KW-1185">Reference proteome</keyword>
<feature type="transmembrane region" description="Helical" evidence="1">
    <location>
        <begin position="180"/>
        <end position="199"/>
    </location>
</feature>
<organism evidence="3 5">
    <name type="scientific">Legionella quateirensis</name>
    <dbReference type="NCBI Taxonomy" id="45072"/>
    <lineage>
        <taxon>Bacteria</taxon>
        <taxon>Pseudomonadati</taxon>
        <taxon>Pseudomonadota</taxon>
        <taxon>Gammaproteobacteria</taxon>
        <taxon>Legionellales</taxon>
        <taxon>Legionellaceae</taxon>
        <taxon>Legionella</taxon>
    </lineage>
</organism>
<feature type="transmembrane region" description="Helical" evidence="1">
    <location>
        <begin position="136"/>
        <end position="160"/>
    </location>
</feature>